<evidence type="ECO:0000313" key="5">
    <source>
        <dbReference type="Proteomes" id="UP001519325"/>
    </source>
</evidence>
<dbReference type="SUPFAM" id="SSF102405">
    <property type="entry name" value="MCP/YpsA-like"/>
    <property type="match status" value="1"/>
</dbReference>
<evidence type="ECO:0000256" key="2">
    <source>
        <dbReference type="SAM" id="MobiDB-lite"/>
    </source>
</evidence>
<evidence type="ECO:0000256" key="1">
    <source>
        <dbReference type="ARBA" id="ARBA00006525"/>
    </source>
</evidence>
<feature type="domain" description="Smf/DprA SLOG" evidence="3">
    <location>
        <begin position="94"/>
        <end position="274"/>
    </location>
</feature>
<proteinExistence type="inferred from homology"/>
<evidence type="ECO:0000259" key="3">
    <source>
        <dbReference type="Pfam" id="PF02481"/>
    </source>
</evidence>
<dbReference type="EMBL" id="JAGGMR010000001">
    <property type="protein sequence ID" value="MBP2193837.1"/>
    <property type="molecule type" value="Genomic_DNA"/>
</dbReference>
<gene>
    <name evidence="4" type="ORF">BJ987_006738</name>
</gene>
<accession>A0ABS4QQ43</accession>
<protein>
    <submittedName>
        <fullName evidence="4">DNA processing protein</fullName>
    </submittedName>
</protein>
<feature type="region of interest" description="Disordered" evidence="2">
    <location>
        <begin position="1"/>
        <end position="23"/>
    </location>
</feature>
<dbReference type="InterPro" id="IPR003488">
    <property type="entry name" value="DprA"/>
</dbReference>
<dbReference type="RefSeq" id="WP_209897038.1">
    <property type="nucleotide sequence ID" value="NZ_JAGGMR010000001.1"/>
</dbReference>
<comment type="caution">
    <text evidence="4">The sequence shown here is derived from an EMBL/GenBank/DDBJ whole genome shotgun (WGS) entry which is preliminary data.</text>
</comment>
<dbReference type="InterPro" id="IPR057666">
    <property type="entry name" value="DrpA_SLOG"/>
</dbReference>
<dbReference type="Proteomes" id="UP001519325">
    <property type="component" value="Unassembled WGS sequence"/>
</dbReference>
<evidence type="ECO:0000313" key="4">
    <source>
        <dbReference type="EMBL" id="MBP2193837.1"/>
    </source>
</evidence>
<dbReference type="Pfam" id="PF02481">
    <property type="entry name" value="DNA_processg_A"/>
    <property type="match status" value="1"/>
</dbReference>
<keyword evidence="5" id="KW-1185">Reference proteome</keyword>
<dbReference type="PANTHER" id="PTHR43022:SF1">
    <property type="entry name" value="PROTEIN SMF"/>
    <property type="match status" value="1"/>
</dbReference>
<sequence>MTHAHASPGWDDSAGDQPLPGDDRDRAAIVAMMRLTSKNTDWSRLTERISDRGSAWQLWADEHPEDLFGAGDESEVWAEAVADVAEWKSAPFQLHTFMDPTYPERLRSVRQMPPIIFTQGSLVERDAGVCVVGSRGASDHGMDFARRISRGLVEQDVTVIAGLAKGIDTAAHQAALDAGGRTVAVLGNGLNHFYPRENRVLQAEIARRGMLLTHFLPEYGPSRWSFPARNVTMSAYGTATVIVEAGEKSGTRIQAREAVAHGRPVILNETVVQSTSWGRALRDEPGVYVADSPAAAIEYATNIIAQRMTITRLLGIR</sequence>
<comment type="similarity">
    <text evidence="1">Belongs to the DprA/Smf family.</text>
</comment>
<reference evidence="4 5" key="1">
    <citation type="submission" date="2021-03" db="EMBL/GenBank/DDBJ databases">
        <title>Sequencing the genomes of 1000 actinobacteria strains.</title>
        <authorList>
            <person name="Klenk H.-P."/>
        </authorList>
    </citation>
    <scope>NUCLEOTIDE SEQUENCE [LARGE SCALE GENOMIC DNA]</scope>
    <source>
        <strain evidence="4 5">DSM 45516</strain>
    </source>
</reference>
<dbReference type="Gene3D" id="3.40.50.450">
    <property type="match status" value="1"/>
</dbReference>
<organism evidence="4 5">
    <name type="scientific">Nocardia goodfellowii</name>
    <dbReference type="NCBI Taxonomy" id="882446"/>
    <lineage>
        <taxon>Bacteria</taxon>
        <taxon>Bacillati</taxon>
        <taxon>Actinomycetota</taxon>
        <taxon>Actinomycetes</taxon>
        <taxon>Mycobacteriales</taxon>
        <taxon>Nocardiaceae</taxon>
        <taxon>Nocardia</taxon>
    </lineage>
</organism>
<name>A0ABS4QQ43_9NOCA</name>
<dbReference type="PANTHER" id="PTHR43022">
    <property type="entry name" value="PROTEIN SMF"/>
    <property type="match status" value="1"/>
</dbReference>